<evidence type="ECO:0000313" key="10">
    <source>
        <dbReference type="Proteomes" id="UP000318681"/>
    </source>
</evidence>
<dbReference type="InterPro" id="IPR024077">
    <property type="entry name" value="Neurolysin/TOP_dom2"/>
</dbReference>
<organism evidence="9 10">
    <name type="scientific">Alterirhizorhabdus solaris</name>
    <dbReference type="NCBI Taxonomy" id="2529389"/>
    <lineage>
        <taxon>Bacteria</taxon>
        <taxon>Pseudomonadati</taxon>
        <taxon>Pseudomonadota</taxon>
        <taxon>Alphaproteobacteria</taxon>
        <taxon>Sphingomonadales</taxon>
        <taxon>Rhizorhabdaceae</taxon>
        <taxon>Alterirhizorhabdus</taxon>
    </lineage>
</organism>
<evidence type="ECO:0000256" key="7">
    <source>
        <dbReference type="RuleBase" id="RU003435"/>
    </source>
</evidence>
<dbReference type="OrthoDB" id="9773538at2"/>
<dbReference type="GO" id="GO:0046872">
    <property type="term" value="F:metal ion binding"/>
    <property type="evidence" value="ECO:0007669"/>
    <property type="project" value="UniProtKB-UniRule"/>
</dbReference>
<dbReference type="Pfam" id="PF01432">
    <property type="entry name" value="Peptidase_M3"/>
    <property type="match status" value="1"/>
</dbReference>
<dbReference type="GO" id="GO:0005829">
    <property type="term" value="C:cytosol"/>
    <property type="evidence" value="ECO:0007669"/>
    <property type="project" value="TreeGrafter"/>
</dbReference>
<dbReference type="InterPro" id="IPR001567">
    <property type="entry name" value="Pept_M3A_M3B_dom"/>
</dbReference>
<proteinExistence type="inferred from homology"/>
<evidence type="ECO:0000256" key="2">
    <source>
        <dbReference type="ARBA" id="ARBA00022670"/>
    </source>
</evidence>
<keyword evidence="4 7" id="KW-0378">Hydrolase</keyword>
<feature type="domain" description="Peptidase M3A/M3B catalytic" evidence="8">
    <location>
        <begin position="230"/>
        <end position="662"/>
    </location>
</feature>
<dbReference type="RefSeq" id="WP_145151393.1">
    <property type="nucleotide sequence ID" value="NZ_VNIM01000039.1"/>
</dbReference>
<name>A0A558R3T6_9SPHN</name>
<sequence length="665" mass="72731">MAHALLEAWTNPLGAPAFDEVAATDFLPAFEVAIAENRAELAAIADDPAPADFDNVMAALERSGERLGRIRRLFWTLSSAQANEGIRAIEADVSALLTAHGTAVSHDPKLFARVAAVWETRDTAGLTPEQRRLVENSYKGFVRGGAALSPADKARFGEIDQRLGQLSVRFGQNVLAATMAWEMLLDADELDGLPPATRSAAAARAARKGHAGRYLFTLDRGDYETVLTFAARRDVRERMWRGFTGRCDGDAQDNNPLIAEIVALRTESARLLGYATFADYKLDDSMAARPEAAEALMLRVWAPARRRALEEQAELQRLVEADGGGFLLAAWDWRYYAERVRCERYALDGAAFAEHLTLESVRAAAFGAAGKLYGLRFEARPDLPVYHPDVSAWGVTDAAGAPVGLIYTDYLARTEKHGGAWMGSLRTQERMDGDVRPIVYTVANFTRGADGADAHLSVDEARTLFHEFGHALHALLSNVTYPSLAGTSVARDFVEFPSKFMEHWIIAPEVLRGFDVPDALIVALGRADTYGQGFATVEFLASAFVDLALHREAPGDVAGFERVVLDRLGCPPVIGMRHRLPYFTHVFDGGYASAYYSYLWSEVLDADAFGAFEEGGGIFDADPARRFRDEILARGDSRDPMDSFVAFRGRGPDEGALLRARGLAA</sequence>
<evidence type="ECO:0000256" key="5">
    <source>
        <dbReference type="ARBA" id="ARBA00022833"/>
    </source>
</evidence>
<dbReference type="FunFam" id="3.40.390.10:FF:000009">
    <property type="entry name" value="Oligopeptidase A"/>
    <property type="match status" value="1"/>
</dbReference>
<reference evidence="9 10" key="1">
    <citation type="submission" date="2019-07" db="EMBL/GenBank/DDBJ databases">
        <title>Sphingomonas solaris sp. nov., isolated from a solar panel from Boston, Massachusetts.</title>
        <authorList>
            <person name="Tanner K."/>
            <person name="Pascual J."/>
            <person name="Mancuso C."/>
            <person name="Pereto J."/>
            <person name="Khalil A."/>
            <person name="Vilanova C."/>
        </authorList>
    </citation>
    <scope>NUCLEOTIDE SEQUENCE [LARGE SCALE GENOMIC DNA]</scope>
    <source>
        <strain evidence="9 10">R4DWN</strain>
    </source>
</reference>
<dbReference type="GO" id="GO:0004180">
    <property type="term" value="F:carboxypeptidase activity"/>
    <property type="evidence" value="ECO:0007669"/>
    <property type="project" value="TreeGrafter"/>
</dbReference>
<evidence type="ECO:0000259" key="8">
    <source>
        <dbReference type="Pfam" id="PF01432"/>
    </source>
</evidence>
<accession>A0A558R3T6</accession>
<keyword evidence="10" id="KW-1185">Reference proteome</keyword>
<keyword evidence="6 7" id="KW-0482">Metalloprotease</keyword>
<protein>
    <submittedName>
        <fullName evidence="9">M3 family metallopeptidase</fullName>
    </submittedName>
</protein>
<evidence type="ECO:0000256" key="1">
    <source>
        <dbReference type="ARBA" id="ARBA00006040"/>
    </source>
</evidence>
<evidence type="ECO:0000256" key="3">
    <source>
        <dbReference type="ARBA" id="ARBA00022723"/>
    </source>
</evidence>
<dbReference type="Proteomes" id="UP000318681">
    <property type="component" value="Unassembled WGS sequence"/>
</dbReference>
<dbReference type="PANTHER" id="PTHR43660:SF1">
    <property type="entry name" value="DIPEPTIDYL CARBOXYPEPTIDASE"/>
    <property type="match status" value="1"/>
</dbReference>
<comment type="similarity">
    <text evidence="1 7">Belongs to the peptidase M3 family.</text>
</comment>
<keyword evidence="5 7" id="KW-0862">Zinc</keyword>
<dbReference type="GO" id="GO:0004222">
    <property type="term" value="F:metalloendopeptidase activity"/>
    <property type="evidence" value="ECO:0007669"/>
    <property type="project" value="InterPro"/>
</dbReference>
<evidence type="ECO:0000256" key="4">
    <source>
        <dbReference type="ARBA" id="ARBA00022801"/>
    </source>
</evidence>
<comment type="caution">
    <text evidence="9">The sequence shown here is derived from an EMBL/GenBank/DDBJ whole genome shotgun (WGS) entry which is preliminary data.</text>
</comment>
<gene>
    <name evidence="9" type="ORF">FOY91_10890</name>
</gene>
<dbReference type="InterPro" id="IPR024079">
    <property type="entry name" value="MetalloPept_cat_dom_sf"/>
</dbReference>
<dbReference type="Gene3D" id="1.10.1370.10">
    <property type="entry name" value="Neurolysin, domain 3"/>
    <property type="match status" value="1"/>
</dbReference>
<dbReference type="EMBL" id="VNIM01000039">
    <property type="protein sequence ID" value="TVV74055.1"/>
    <property type="molecule type" value="Genomic_DNA"/>
</dbReference>
<dbReference type="GO" id="GO:0006508">
    <property type="term" value="P:proteolysis"/>
    <property type="evidence" value="ECO:0007669"/>
    <property type="project" value="UniProtKB-KW"/>
</dbReference>
<evidence type="ECO:0000256" key="6">
    <source>
        <dbReference type="ARBA" id="ARBA00023049"/>
    </source>
</evidence>
<evidence type="ECO:0000313" key="9">
    <source>
        <dbReference type="EMBL" id="TVV74055.1"/>
    </source>
</evidence>
<dbReference type="CDD" id="cd06456">
    <property type="entry name" value="M3A_DCP"/>
    <property type="match status" value="1"/>
</dbReference>
<dbReference type="Gene3D" id="3.40.390.10">
    <property type="entry name" value="Collagenase (Catalytic Domain)"/>
    <property type="match status" value="1"/>
</dbReference>
<dbReference type="Gene3D" id="1.10.1370.40">
    <property type="match status" value="1"/>
</dbReference>
<keyword evidence="2 7" id="KW-0645">Protease</keyword>
<dbReference type="InterPro" id="IPR045090">
    <property type="entry name" value="Pept_M3A_M3B"/>
</dbReference>
<dbReference type="PANTHER" id="PTHR43660">
    <property type="entry name" value="DIPEPTIDYL CARBOXYPEPTIDASE"/>
    <property type="match status" value="1"/>
</dbReference>
<dbReference type="SUPFAM" id="SSF55486">
    <property type="entry name" value="Metalloproteases ('zincins'), catalytic domain"/>
    <property type="match status" value="1"/>
</dbReference>
<comment type="cofactor">
    <cofactor evidence="7">
        <name>Zn(2+)</name>
        <dbReference type="ChEBI" id="CHEBI:29105"/>
    </cofactor>
    <text evidence="7">Binds 1 zinc ion.</text>
</comment>
<keyword evidence="3 7" id="KW-0479">Metal-binding</keyword>
<dbReference type="AlphaFoldDB" id="A0A558R3T6"/>
<dbReference type="InterPro" id="IPR034005">
    <property type="entry name" value="M3A_DCP"/>
</dbReference>